<feature type="region of interest" description="Disordered" evidence="1">
    <location>
        <begin position="301"/>
        <end position="324"/>
    </location>
</feature>
<dbReference type="EMBL" id="JAVREQ010000061">
    <property type="protein sequence ID" value="MDT0382704.1"/>
    <property type="molecule type" value="Genomic_DNA"/>
</dbReference>
<protein>
    <submittedName>
        <fullName evidence="3">Non-ribosomal peptide synthetase</fullName>
    </submittedName>
</protein>
<dbReference type="Pfam" id="PF13193">
    <property type="entry name" value="AMP-binding_C"/>
    <property type="match status" value="1"/>
</dbReference>
<dbReference type="SUPFAM" id="SSF56801">
    <property type="entry name" value="Acetyl-CoA synthetase-like"/>
    <property type="match status" value="1"/>
</dbReference>
<dbReference type="InterPro" id="IPR000873">
    <property type="entry name" value="AMP-dep_synth/lig_dom"/>
</dbReference>
<feature type="domain" description="Carrier" evidence="2">
    <location>
        <begin position="320"/>
        <end position="357"/>
    </location>
</feature>
<feature type="compositionally biased region" description="Low complexity" evidence="1">
    <location>
        <begin position="305"/>
        <end position="320"/>
    </location>
</feature>
<dbReference type="InterPro" id="IPR045851">
    <property type="entry name" value="AMP-bd_C_sf"/>
</dbReference>
<dbReference type="Gene3D" id="3.30.300.30">
    <property type="match status" value="1"/>
</dbReference>
<accession>A0ABU2P0D6</accession>
<dbReference type="Gene3D" id="3.40.50.1820">
    <property type="entry name" value="alpha/beta hydrolase"/>
    <property type="match status" value="1"/>
</dbReference>
<evidence type="ECO:0000313" key="3">
    <source>
        <dbReference type="EMBL" id="MDT0382704.1"/>
    </source>
</evidence>
<keyword evidence="4" id="KW-1185">Reference proteome</keyword>
<dbReference type="Gene3D" id="3.40.50.980">
    <property type="match status" value="1"/>
</dbReference>
<dbReference type="InterPro" id="IPR029058">
    <property type="entry name" value="AB_hydrolase_fold"/>
</dbReference>
<dbReference type="Pfam" id="PF00550">
    <property type="entry name" value="PP-binding"/>
    <property type="match status" value="1"/>
</dbReference>
<dbReference type="PANTHER" id="PTHR45527:SF1">
    <property type="entry name" value="FATTY ACID SYNTHASE"/>
    <property type="match status" value="1"/>
</dbReference>
<gene>
    <name evidence="3" type="ORF">RM572_28550</name>
</gene>
<feature type="non-terminal residue" evidence="3">
    <location>
        <position position="357"/>
    </location>
</feature>
<evidence type="ECO:0000256" key="1">
    <source>
        <dbReference type="SAM" id="MobiDB-lite"/>
    </source>
</evidence>
<reference evidence="4" key="1">
    <citation type="submission" date="2023-07" db="EMBL/GenBank/DDBJ databases">
        <title>30 novel species of actinomycetes from the DSMZ collection.</title>
        <authorList>
            <person name="Nouioui I."/>
        </authorList>
    </citation>
    <scope>NUCLEOTIDE SEQUENCE [LARGE SCALE GENOMIC DNA]</scope>
    <source>
        <strain evidence="4">DSM 42041</strain>
    </source>
</reference>
<feature type="non-terminal residue" evidence="3">
    <location>
        <position position="1"/>
    </location>
</feature>
<dbReference type="InterPro" id="IPR009081">
    <property type="entry name" value="PP-bd_ACP"/>
</dbReference>
<dbReference type="InterPro" id="IPR025110">
    <property type="entry name" value="AMP-bd_C"/>
</dbReference>
<dbReference type="PANTHER" id="PTHR45527">
    <property type="entry name" value="NONRIBOSOMAL PEPTIDE SYNTHETASE"/>
    <property type="match status" value="1"/>
</dbReference>
<dbReference type="Pfam" id="PF00501">
    <property type="entry name" value="AMP-binding"/>
    <property type="match status" value="1"/>
</dbReference>
<evidence type="ECO:0000259" key="2">
    <source>
        <dbReference type="PROSITE" id="PS50075"/>
    </source>
</evidence>
<dbReference type="Proteomes" id="UP001183414">
    <property type="component" value="Unassembled WGS sequence"/>
</dbReference>
<dbReference type="PROSITE" id="PS50075">
    <property type="entry name" value="CARRIER"/>
    <property type="match status" value="1"/>
</dbReference>
<organism evidence="3 4">
    <name type="scientific">Streptomyces hazeniae</name>
    <dbReference type="NCBI Taxonomy" id="3075538"/>
    <lineage>
        <taxon>Bacteria</taxon>
        <taxon>Bacillati</taxon>
        <taxon>Actinomycetota</taxon>
        <taxon>Actinomycetes</taxon>
        <taxon>Kitasatosporales</taxon>
        <taxon>Streptomycetaceae</taxon>
        <taxon>Streptomyces</taxon>
    </lineage>
</organism>
<sequence>GDTWLQCSPIPWDAYALELFTPLLHGATCILQPGTRPDPDTITHLITTHQPTHLHLSASLFNHLLDTHPGLFSHTRHTLTGGEPLSVPHTTKALNNHPHLTLTNGYSPVESTIFTTTHTITREDTQRPTIPIGTPLPTKNTLLLDPHLNPVPPGTIGEIYMTGTGLAHGYTHQPALTAERFTANPHGHPGERMYRTGDLARQLPNGTLEYHGRTDHQIKIRGYRIEPTEIQTTLSSIPTVRQAAVLPHDHNDTTQLVAYVVAEEGTTSATLRSRLAERLPEYMVPSAWVFLDALPLTPNGKLDRAALPTPQQPATTTGRPPRTPREEILCTLFADVLGLDTVGADDNFFHLGGHSLL</sequence>
<dbReference type="RefSeq" id="WP_311676273.1">
    <property type="nucleotide sequence ID" value="NZ_JAVREQ010000061.1"/>
</dbReference>
<evidence type="ECO:0000313" key="4">
    <source>
        <dbReference type="Proteomes" id="UP001183414"/>
    </source>
</evidence>
<comment type="caution">
    <text evidence="3">The sequence shown here is derived from an EMBL/GenBank/DDBJ whole genome shotgun (WGS) entry which is preliminary data.</text>
</comment>
<proteinExistence type="predicted"/>
<name>A0ABU2P0D6_9ACTN</name>
<dbReference type="Gene3D" id="2.30.38.10">
    <property type="entry name" value="Luciferase, Domain 3"/>
    <property type="match status" value="1"/>
</dbReference>